<gene>
    <name evidence="1" type="ORF">PPTG_12351</name>
</gene>
<sequence>MGKTQTIVIDKDFVEWSVTEECFPQATVIRNLPSTGVIQTLVATPKH</sequence>
<dbReference type="EMBL" id="KI669588">
    <property type="protein sequence ID" value="ETN08586.1"/>
    <property type="molecule type" value="Genomic_DNA"/>
</dbReference>
<evidence type="ECO:0000313" key="2">
    <source>
        <dbReference type="Proteomes" id="UP000018817"/>
    </source>
</evidence>
<accession>W2Q6U7</accession>
<dbReference type="GeneID" id="20181817"/>
<dbReference type="Proteomes" id="UP000018817">
    <property type="component" value="Unassembled WGS sequence"/>
</dbReference>
<evidence type="ECO:0000313" key="1">
    <source>
        <dbReference type="EMBL" id="ETN08586.1"/>
    </source>
</evidence>
<dbReference type="AlphaFoldDB" id="W2Q6U7"/>
<dbReference type="VEuPathDB" id="FungiDB:PPTG_12351"/>
<reference evidence="1 2" key="2">
    <citation type="submission" date="2013-11" db="EMBL/GenBank/DDBJ databases">
        <title>The Genome Sequence of Phytophthora parasitica INRA-310.</title>
        <authorList>
            <consortium name="The Broad Institute Genomics Platform"/>
            <person name="Russ C."/>
            <person name="Tyler B."/>
            <person name="Panabieres F."/>
            <person name="Shan W."/>
            <person name="Tripathy S."/>
            <person name="Grunwald N."/>
            <person name="Machado M."/>
            <person name="Johnson C.S."/>
            <person name="Arredondo F."/>
            <person name="Hong C."/>
            <person name="Coffey M."/>
            <person name="Young S.K."/>
            <person name="Zeng Q."/>
            <person name="Gargeya S."/>
            <person name="Fitzgerald M."/>
            <person name="Abouelleil A."/>
            <person name="Alvarado L."/>
            <person name="Chapman S.B."/>
            <person name="Gainer-Dewar J."/>
            <person name="Goldberg J."/>
            <person name="Griggs A."/>
            <person name="Gujja S."/>
            <person name="Hansen M."/>
            <person name="Howarth C."/>
            <person name="Imamovic A."/>
            <person name="Ireland A."/>
            <person name="Larimer J."/>
            <person name="McCowan C."/>
            <person name="Murphy C."/>
            <person name="Pearson M."/>
            <person name="Poon T.W."/>
            <person name="Priest M."/>
            <person name="Roberts A."/>
            <person name="Saif S."/>
            <person name="Shea T."/>
            <person name="Sykes S."/>
            <person name="Wortman J."/>
            <person name="Nusbaum C."/>
            <person name="Birren B."/>
        </authorList>
    </citation>
    <scope>NUCLEOTIDE SEQUENCE [LARGE SCALE GENOMIC DNA]</scope>
    <source>
        <strain evidence="1 2">INRA-310</strain>
    </source>
</reference>
<reference evidence="2" key="1">
    <citation type="submission" date="2011-12" db="EMBL/GenBank/DDBJ databases">
        <authorList>
            <consortium name="The Broad Institute Genome Sequencing Platform"/>
            <person name="Russ C."/>
            <person name="Tyler B."/>
            <person name="Panabieres F."/>
            <person name="Shan W."/>
            <person name="Tripathy S."/>
            <person name="Grunwald N."/>
            <person name="Machado M."/>
            <person name="Young S.K."/>
            <person name="Zeng Q."/>
            <person name="Gargeya S."/>
            <person name="Fitzgerald M."/>
            <person name="Haas B."/>
            <person name="Abouelleil A."/>
            <person name="Alvarado L."/>
            <person name="Arachchi H.M."/>
            <person name="Berlin A."/>
            <person name="Chapman S.B."/>
            <person name="Gearin G."/>
            <person name="Goldberg J."/>
            <person name="Griggs A."/>
            <person name="Gujja S."/>
            <person name="Hansen M."/>
            <person name="Heiman D."/>
            <person name="Howarth C."/>
            <person name="Larimer J."/>
            <person name="Lui A."/>
            <person name="MacDonald P.J.P."/>
            <person name="McCowen C."/>
            <person name="Montmayeur A."/>
            <person name="Murphy C."/>
            <person name="Neiman D."/>
            <person name="Pearson M."/>
            <person name="Priest M."/>
            <person name="Roberts A."/>
            <person name="Saif S."/>
            <person name="Shea T."/>
            <person name="Sisk P."/>
            <person name="Stolte C."/>
            <person name="Sykes S."/>
            <person name="Wortman J."/>
            <person name="Nusbaum C."/>
            <person name="Birren B."/>
        </authorList>
    </citation>
    <scope>NUCLEOTIDE SEQUENCE [LARGE SCALE GENOMIC DNA]</scope>
    <source>
        <strain evidence="2">INRA-310</strain>
    </source>
</reference>
<protein>
    <submittedName>
        <fullName evidence="1">Uncharacterized protein</fullName>
    </submittedName>
</protein>
<name>W2Q6U7_PHYN3</name>
<dbReference type="RefSeq" id="XP_008906334.1">
    <property type="nucleotide sequence ID" value="XM_008908086.1"/>
</dbReference>
<organism evidence="1 2">
    <name type="scientific">Phytophthora nicotianae (strain INRA-310)</name>
    <name type="common">Phytophthora parasitica</name>
    <dbReference type="NCBI Taxonomy" id="761204"/>
    <lineage>
        <taxon>Eukaryota</taxon>
        <taxon>Sar</taxon>
        <taxon>Stramenopiles</taxon>
        <taxon>Oomycota</taxon>
        <taxon>Peronosporomycetes</taxon>
        <taxon>Peronosporales</taxon>
        <taxon>Peronosporaceae</taxon>
        <taxon>Phytophthora</taxon>
    </lineage>
</organism>
<proteinExistence type="predicted"/>